<dbReference type="NCBIfam" id="TIGR02327">
    <property type="entry name" value="int_mem_ywzB"/>
    <property type="match status" value="1"/>
</dbReference>
<dbReference type="Proteomes" id="UP001364890">
    <property type="component" value="Unassembled WGS sequence"/>
</dbReference>
<keyword evidence="1" id="KW-1133">Transmembrane helix</keyword>
<feature type="transmembrane region" description="Helical" evidence="1">
    <location>
        <begin position="12"/>
        <end position="34"/>
    </location>
</feature>
<organism evidence="2 3">
    <name type="scientific">Psychrobacillus mangrovi</name>
    <dbReference type="NCBI Taxonomy" id="3117745"/>
    <lineage>
        <taxon>Bacteria</taxon>
        <taxon>Bacillati</taxon>
        <taxon>Bacillota</taxon>
        <taxon>Bacilli</taxon>
        <taxon>Bacillales</taxon>
        <taxon>Bacillaceae</taxon>
        <taxon>Psychrobacillus</taxon>
    </lineage>
</organism>
<sequence length="80" mass="9137">MEMFLLDGQQAIVAILANVFFIGISFYALQAMMIEKVIKKNKVFQAQLLFILISIMIGSTVANFFLNLTNWSNQLPFLFN</sequence>
<dbReference type="InterPro" id="IPR009526">
    <property type="entry name" value="DUF1146"/>
</dbReference>
<evidence type="ECO:0000313" key="3">
    <source>
        <dbReference type="Proteomes" id="UP001364890"/>
    </source>
</evidence>
<gene>
    <name evidence="2" type="ORF">WAX74_04370</name>
</gene>
<protein>
    <submittedName>
        <fullName evidence="2">DUF1146 family protein</fullName>
    </submittedName>
</protein>
<proteinExistence type="predicted"/>
<evidence type="ECO:0000313" key="2">
    <source>
        <dbReference type="EMBL" id="MEI4768893.1"/>
    </source>
</evidence>
<accession>A0ABU8F1K2</accession>
<keyword evidence="3" id="KW-1185">Reference proteome</keyword>
<dbReference type="EMBL" id="JBAWSY010000002">
    <property type="protein sequence ID" value="MEI4768893.1"/>
    <property type="molecule type" value="Genomic_DNA"/>
</dbReference>
<name>A0ABU8F1K2_9BACI</name>
<dbReference type="Pfam" id="PF06612">
    <property type="entry name" value="DUF1146"/>
    <property type="match status" value="1"/>
</dbReference>
<evidence type="ECO:0000256" key="1">
    <source>
        <dbReference type="SAM" id="Phobius"/>
    </source>
</evidence>
<comment type="caution">
    <text evidence="2">The sequence shown here is derived from an EMBL/GenBank/DDBJ whole genome shotgun (WGS) entry which is preliminary data.</text>
</comment>
<feature type="transmembrane region" description="Helical" evidence="1">
    <location>
        <begin position="46"/>
        <end position="66"/>
    </location>
</feature>
<keyword evidence="1" id="KW-0472">Membrane</keyword>
<keyword evidence="1" id="KW-0812">Transmembrane</keyword>
<reference evidence="2 3" key="1">
    <citation type="submission" date="2024-01" db="EMBL/GenBank/DDBJ databases">
        <title>Seven novel Bacillus-like species.</title>
        <authorList>
            <person name="Liu G."/>
        </authorList>
    </citation>
    <scope>NUCLEOTIDE SEQUENCE [LARGE SCALE GENOMIC DNA]</scope>
    <source>
        <strain evidence="2 3">FJAT-51614</strain>
    </source>
</reference>